<sequence length="395" mass="44604">MNKTSLVNCPPEIQAMIMSLLDQHELAACTRVSQAWNKAFTPLLWRHVEDSLWERRSMSRVYEAALNGGLKRNGAFIQSLRLVTKPLYMDCFLERCPPTFPQLTSLWIDGVSNGDEDDLIALLDRCTAGLKKVIYCLRDKSWGCFEFDTATQALIEHADTLEVFRLEGDYVSGGSPINRLLCSLPNLKELCFQGDPSLGRGGTLDASEIVKSDWVCSNLEIFGCDIGNIPRPDITRNIAGEPANKRVKSGTPQESMDLQRQVYAKLAKFTKLRKLSLGFPADCSSSKYRRAYEDNFMQFDCLAMTLESGLDLLKDLKGLEEVDLYHMEFGNRGYAEEEEEWMKANWPKAYVGRSNQFPEIDADSENETDSEYDTDSEDNFDGAWGFHGDASDSDY</sequence>
<evidence type="ECO:0000259" key="2">
    <source>
        <dbReference type="PROSITE" id="PS50181"/>
    </source>
</evidence>
<feature type="compositionally biased region" description="Acidic residues" evidence="1">
    <location>
        <begin position="360"/>
        <end position="380"/>
    </location>
</feature>
<dbReference type="InterPro" id="IPR032675">
    <property type="entry name" value="LRR_dom_sf"/>
</dbReference>
<organism evidence="3 4">
    <name type="scientific">Mortierella hygrophila</name>
    <dbReference type="NCBI Taxonomy" id="979708"/>
    <lineage>
        <taxon>Eukaryota</taxon>
        <taxon>Fungi</taxon>
        <taxon>Fungi incertae sedis</taxon>
        <taxon>Mucoromycota</taxon>
        <taxon>Mortierellomycotina</taxon>
        <taxon>Mortierellomycetes</taxon>
        <taxon>Mortierellales</taxon>
        <taxon>Mortierellaceae</taxon>
        <taxon>Mortierella</taxon>
    </lineage>
</organism>
<dbReference type="SUPFAM" id="SSF52047">
    <property type="entry name" value="RNI-like"/>
    <property type="match status" value="1"/>
</dbReference>
<comment type="caution">
    <text evidence="3">The sequence shown here is derived from an EMBL/GenBank/DDBJ whole genome shotgun (WGS) entry which is preliminary data.</text>
</comment>
<dbReference type="Proteomes" id="UP000723463">
    <property type="component" value="Unassembled WGS sequence"/>
</dbReference>
<name>A0A9P6K1J8_9FUNG</name>
<dbReference type="PROSITE" id="PS50181">
    <property type="entry name" value="FBOX"/>
    <property type="match status" value="1"/>
</dbReference>
<dbReference type="EMBL" id="JAAAXW010000155">
    <property type="protein sequence ID" value="KAF9541805.1"/>
    <property type="molecule type" value="Genomic_DNA"/>
</dbReference>
<keyword evidence="4" id="KW-1185">Reference proteome</keyword>
<protein>
    <recommendedName>
        <fullName evidence="2">F-box domain-containing protein</fullName>
    </recommendedName>
</protein>
<dbReference type="Gene3D" id="3.80.10.10">
    <property type="entry name" value="Ribonuclease Inhibitor"/>
    <property type="match status" value="1"/>
</dbReference>
<feature type="region of interest" description="Disordered" evidence="1">
    <location>
        <begin position="357"/>
        <end position="395"/>
    </location>
</feature>
<evidence type="ECO:0000313" key="4">
    <source>
        <dbReference type="Proteomes" id="UP000723463"/>
    </source>
</evidence>
<accession>A0A9P6K1J8</accession>
<gene>
    <name evidence="3" type="ORF">EC957_002640</name>
</gene>
<dbReference type="Pfam" id="PF12937">
    <property type="entry name" value="F-box-like"/>
    <property type="match status" value="1"/>
</dbReference>
<dbReference type="SUPFAM" id="SSF81383">
    <property type="entry name" value="F-box domain"/>
    <property type="match status" value="1"/>
</dbReference>
<dbReference type="InterPro" id="IPR036047">
    <property type="entry name" value="F-box-like_dom_sf"/>
</dbReference>
<evidence type="ECO:0000256" key="1">
    <source>
        <dbReference type="SAM" id="MobiDB-lite"/>
    </source>
</evidence>
<dbReference type="InterPro" id="IPR001810">
    <property type="entry name" value="F-box_dom"/>
</dbReference>
<reference evidence="3" key="1">
    <citation type="journal article" date="2020" name="Fungal Divers.">
        <title>Resolving the Mortierellaceae phylogeny through synthesis of multi-gene phylogenetics and phylogenomics.</title>
        <authorList>
            <person name="Vandepol N."/>
            <person name="Liber J."/>
            <person name="Desiro A."/>
            <person name="Na H."/>
            <person name="Kennedy M."/>
            <person name="Barry K."/>
            <person name="Grigoriev I.V."/>
            <person name="Miller A.N."/>
            <person name="O'Donnell K."/>
            <person name="Stajich J.E."/>
            <person name="Bonito G."/>
        </authorList>
    </citation>
    <scope>NUCLEOTIDE SEQUENCE</scope>
    <source>
        <strain evidence="3">NRRL 2591</strain>
    </source>
</reference>
<feature type="domain" description="F-box" evidence="2">
    <location>
        <begin position="3"/>
        <end position="56"/>
    </location>
</feature>
<dbReference type="AlphaFoldDB" id="A0A9P6K1J8"/>
<dbReference type="Gene3D" id="1.20.1280.50">
    <property type="match status" value="1"/>
</dbReference>
<evidence type="ECO:0000313" key="3">
    <source>
        <dbReference type="EMBL" id="KAF9541805.1"/>
    </source>
</evidence>
<proteinExistence type="predicted"/>